<dbReference type="PROSITE" id="PS50801">
    <property type="entry name" value="STAS"/>
    <property type="match status" value="1"/>
</dbReference>
<dbReference type="InterPro" id="IPR036513">
    <property type="entry name" value="STAS_dom_sf"/>
</dbReference>
<feature type="domain" description="STAS" evidence="1">
    <location>
        <begin position="2"/>
        <end position="113"/>
    </location>
</feature>
<dbReference type="InterPro" id="IPR051932">
    <property type="entry name" value="Bact_StressResp_Reg"/>
</dbReference>
<protein>
    <submittedName>
        <fullName evidence="2">STAS domain-containing protein</fullName>
    </submittedName>
</protein>
<evidence type="ECO:0000259" key="1">
    <source>
        <dbReference type="PROSITE" id="PS50801"/>
    </source>
</evidence>
<reference evidence="2" key="1">
    <citation type="submission" date="2024-05" db="EMBL/GenBank/DDBJ databases">
        <title>Planctomycetes of the genus Singulisphaera possess chitinolytic capabilities.</title>
        <authorList>
            <person name="Ivanova A."/>
        </authorList>
    </citation>
    <scope>NUCLEOTIDE SEQUENCE</scope>
    <source>
        <strain evidence="2">Ch08T</strain>
    </source>
</reference>
<dbReference type="PANTHER" id="PTHR33745">
    <property type="entry name" value="RSBT ANTAGONIST PROTEIN RSBS-RELATED"/>
    <property type="match status" value="1"/>
</dbReference>
<dbReference type="Gene3D" id="3.30.750.24">
    <property type="entry name" value="STAS domain"/>
    <property type="match status" value="1"/>
</dbReference>
<sequence>MERIPILRMGDFLVVSIQVDMHDRLAMSLQEELTSRIVEASAHGVLIDISTLDMVDSFIGRMIGNIADMSRILDAETVVVGMQPAVAITMVELGLTLSGVRTALNVERGLDLLRTLVGRRRLEDGDGRFED</sequence>
<dbReference type="CDD" id="cd07041">
    <property type="entry name" value="STAS_RsbR_RsbS_like"/>
    <property type="match status" value="1"/>
</dbReference>
<organism evidence="2">
    <name type="scientific">Singulisphaera sp. Ch08</name>
    <dbReference type="NCBI Taxonomy" id="3120278"/>
    <lineage>
        <taxon>Bacteria</taxon>
        <taxon>Pseudomonadati</taxon>
        <taxon>Planctomycetota</taxon>
        <taxon>Planctomycetia</taxon>
        <taxon>Isosphaerales</taxon>
        <taxon>Isosphaeraceae</taxon>
        <taxon>Singulisphaera</taxon>
    </lineage>
</organism>
<dbReference type="EMBL" id="CP155447">
    <property type="protein sequence ID" value="XBH04805.1"/>
    <property type="molecule type" value="Genomic_DNA"/>
</dbReference>
<dbReference type="AlphaFoldDB" id="A0AAU7CID2"/>
<gene>
    <name evidence="2" type="ORF">V5E97_01945</name>
</gene>
<dbReference type="Pfam" id="PF01740">
    <property type="entry name" value="STAS"/>
    <property type="match status" value="1"/>
</dbReference>
<dbReference type="SUPFAM" id="SSF52091">
    <property type="entry name" value="SpoIIaa-like"/>
    <property type="match status" value="1"/>
</dbReference>
<accession>A0AAU7CID2</accession>
<proteinExistence type="predicted"/>
<evidence type="ECO:0000313" key="2">
    <source>
        <dbReference type="EMBL" id="XBH04805.1"/>
    </source>
</evidence>
<dbReference type="InterPro" id="IPR002645">
    <property type="entry name" value="STAS_dom"/>
</dbReference>
<name>A0AAU7CID2_9BACT</name>
<dbReference type="PANTHER" id="PTHR33745:SF1">
    <property type="entry name" value="RSBT ANTAGONIST PROTEIN RSBS"/>
    <property type="match status" value="1"/>
</dbReference>
<dbReference type="RefSeq" id="WP_406697603.1">
    <property type="nucleotide sequence ID" value="NZ_CP155447.1"/>
</dbReference>